<dbReference type="Pfam" id="PF08293">
    <property type="entry name" value="MRP-S33"/>
    <property type="match status" value="1"/>
</dbReference>
<gene>
    <name evidence="2" type="ORF">DFA_07609</name>
</gene>
<dbReference type="RefSeq" id="XP_004355105.1">
    <property type="nucleotide sequence ID" value="XM_004355053.1"/>
</dbReference>
<feature type="compositionally biased region" description="Basic residues" evidence="1">
    <location>
        <begin position="84"/>
        <end position="96"/>
    </location>
</feature>
<dbReference type="OrthoDB" id="16985at2759"/>
<dbReference type="KEGG" id="dfa:DFA_07609"/>
<dbReference type="AlphaFoldDB" id="F4Q645"/>
<evidence type="ECO:0000256" key="1">
    <source>
        <dbReference type="SAM" id="MobiDB-lite"/>
    </source>
</evidence>
<dbReference type="Proteomes" id="UP000007797">
    <property type="component" value="Unassembled WGS sequence"/>
</dbReference>
<feature type="compositionally biased region" description="Basic and acidic residues" evidence="1">
    <location>
        <begin position="97"/>
        <end position="106"/>
    </location>
</feature>
<organism evidence="2 3">
    <name type="scientific">Cavenderia fasciculata</name>
    <name type="common">Slime mold</name>
    <name type="synonym">Dictyostelium fasciculatum</name>
    <dbReference type="NCBI Taxonomy" id="261658"/>
    <lineage>
        <taxon>Eukaryota</taxon>
        <taxon>Amoebozoa</taxon>
        <taxon>Evosea</taxon>
        <taxon>Eumycetozoa</taxon>
        <taxon>Dictyostelia</taxon>
        <taxon>Acytosteliales</taxon>
        <taxon>Cavenderiaceae</taxon>
        <taxon>Cavenderia</taxon>
    </lineage>
</organism>
<dbReference type="EMBL" id="GL883021">
    <property type="protein sequence ID" value="EGG16631.1"/>
    <property type="molecule type" value="Genomic_DNA"/>
</dbReference>
<name>F4Q645_CACFS</name>
<reference evidence="3" key="1">
    <citation type="journal article" date="2011" name="Genome Res.">
        <title>Phylogeny-wide analysis of social amoeba genomes highlights ancient origins for complex intercellular communication.</title>
        <authorList>
            <person name="Heidel A.J."/>
            <person name="Lawal H.M."/>
            <person name="Felder M."/>
            <person name="Schilde C."/>
            <person name="Helps N.R."/>
            <person name="Tunggal B."/>
            <person name="Rivero F."/>
            <person name="John U."/>
            <person name="Schleicher M."/>
            <person name="Eichinger L."/>
            <person name="Platzer M."/>
            <person name="Noegel A.A."/>
            <person name="Schaap P."/>
            <person name="Gloeckner G."/>
        </authorList>
    </citation>
    <scope>NUCLEOTIDE SEQUENCE [LARGE SCALE GENOMIC DNA]</scope>
    <source>
        <strain evidence="3">SH3</strain>
    </source>
</reference>
<sequence>MNNLQRIISRPLQSAYTAGLQIFGFRPEGSINLGLKYLRKPLIGQYLDDYYPTKPLTMELLGNSNDKAYYKADRVQRRSERGKVKVKKGSGKMALKRAKDASKKSG</sequence>
<feature type="region of interest" description="Disordered" evidence="1">
    <location>
        <begin position="79"/>
        <end position="106"/>
    </location>
</feature>
<keyword evidence="3" id="KW-1185">Reference proteome</keyword>
<protein>
    <submittedName>
        <fullName evidence="2">Uncharacterized protein</fullName>
    </submittedName>
</protein>
<evidence type="ECO:0000313" key="2">
    <source>
        <dbReference type="EMBL" id="EGG16631.1"/>
    </source>
</evidence>
<dbReference type="GeneID" id="14869290"/>
<accession>F4Q645</accession>
<dbReference type="OMA" id="MIGNTDD"/>
<dbReference type="InterPro" id="IPR013219">
    <property type="entry name" value="Ribosomal_mS33"/>
</dbReference>
<evidence type="ECO:0000313" key="3">
    <source>
        <dbReference type="Proteomes" id="UP000007797"/>
    </source>
</evidence>
<proteinExistence type="predicted"/>